<evidence type="ECO:0000259" key="5">
    <source>
        <dbReference type="Pfam" id="PF02782"/>
    </source>
</evidence>
<dbReference type="InterPro" id="IPR043129">
    <property type="entry name" value="ATPase_NBD"/>
</dbReference>
<dbReference type="GO" id="GO:0016301">
    <property type="term" value="F:kinase activity"/>
    <property type="evidence" value="ECO:0007669"/>
    <property type="project" value="UniProtKB-KW"/>
</dbReference>
<dbReference type="Proteomes" id="UP000252733">
    <property type="component" value="Unassembled WGS sequence"/>
</dbReference>
<evidence type="ECO:0000256" key="3">
    <source>
        <dbReference type="ARBA" id="ARBA00022777"/>
    </source>
</evidence>
<dbReference type="Pfam" id="PF02782">
    <property type="entry name" value="FGGY_C"/>
    <property type="match status" value="1"/>
</dbReference>
<comment type="caution">
    <text evidence="6">The sequence shown here is derived from an EMBL/GenBank/DDBJ whole genome shotgun (WGS) entry which is preliminary data.</text>
</comment>
<dbReference type="CDD" id="cd07809">
    <property type="entry name" value="ASKHA_NBD_FGGY_BaXK-like"/>
    <property type="match status" value="1"/>
</dbReference>
<evidence type="ECO:0000313" key="7">
    <source>
        <dbReference type="Proteomes" id="UP000252733"/>
    </source>
</evidence>
<dbReference type="Gene3D" id="3.30.420.40">
    <property type="match status" value="2"/>
</dbReference>
<dbReference type="EMBL" id="QPIZ01000011">
    <property type="protein sequence ID" value="RCW34580.1"/>
    <property type="molecule type" value="Genomic_DNA"/>
</dbReference>
<dbReference type="InterPro" id="IPR018484">
    <property type="entry name" value="FGGY_N"/>
</dbReference>
<dbReference type="InterPro" id="IPR050406">
    <property type="entry name" value="FGGY_Carb_Kinase"/>
</dbReference>
<feature type="domain" description="Carbohydrate kinase FGGY N-terminal" evidence="4">
    <location>
        <begin position="3"/>
        <end position="248"/>
    </location>
</feature>
<reference evidence="6 7" key="1">
    <citation type="submission" date="2018-07" db="EMBL/GenBank/DDBJ databases">
        <title>Freshwater and sediment microbial communities from various areas in North America, analyzing microbe dynamics in response to fracking.</title>
        <authorList>
            <person name="Lamendella R."/>
        </authorList>
    </citation>
    <scope>NUCLEOTIDE SEQUENCE [LARGE SCALE GENOMIC DNA]</scope>
    <source>
        <strain evidence="6 7">160A</strain>
    </source>
</reference>
<dbReference type="Pfam" id="PF00370">
    <property type="entry name" value="FGGY_N"/>
    <property type="match status" value="1"/>
</dbReference>
<accession>A0A368V2R8</accession>
<evidence type="ECO:0000256" key="2">
    <source>
        <dbReference type="ARBA" id="ARBA00022679"/>
    </source>
</evidence>
<evidence type="ECO:0000313" key="6">
    <source>
        <dbReference type="EMBL" id="RCW34580.1"/>
    </source>
</evidence>
<dbReference type="InterPro" id="IPR000577">
    <property type="entry name" value="Carb_kinase_FGGY"/>
</dbReference>
<evidence type="ECO:0000259" key="4">
    <source>
        <dbReference type="Pfam" id="PF00370"/>
    </source>
</evidence>
<keyword evidence="7" id="KW-1185">Reference proteome</keyword>
<proteinExistence type="inferred from homology"/>
<dbReference type="RefSeq" id="WP_114437056.1">
    <property type="nucleotide sequence ID" value="NZ_QPIZ01000011.1"/>
</dbReference>
<feature type="domain" description="Carbohydrate kinase FGGY C-terminal" evidence="5">
    <location>
        <begin position="260"/>
        <end position="448"/>
    </location>
</feature>
<dbReference type="PANTHER" id="PTHR43095:SF5">
    <property type="entry name" value="XYLULOSE KINASE"/>
    <property type="match status" value="1"/>
</dbReference>
<dbReference type="PANTHER" id="PTHR43095">
    <property type="entry name" value="SUGAR KINASE"/>
    <property type="match status" value="1"/>
</dbReference>
<dbReference type="PIRSF" id="PIRSF000538">
    <property type="entry name" value="GlpK"/>
    <property type="match status" value="1"/>
</dbReference>
<organism evidence="6 7">
    <name type="scientific">Marinilabilia salmonicolor</name>
    <dbReference type="NCBI Taxonomy" id="989"/>
    <lineage>
        <taxon>Bacteria</taxon>
        <taxon>Pseudomonadati</taxon>
        <taxon>Bacteroidota</taxon>
        <taxon>Bacteroidia</taxon>
        <taxon>Marinilabiliales</taxon>
        <taxon>Marinilabiliaceae</taxon>
        <taxon>Marinilabilia</taxon>
    </lineage>
</organism>
<protein>
    <submittedName>
        <fullName evidence="6">Xylulokinase</fullName>
    </submittedName>
</protein>
<comment type="similarity">
    <text evidence="1">Belongs to the FGGY kinase family.</text>
</comment>
<evidence type="ECO:0000256" key="1">
    <source>
        <dbReference type="ARBA" id="ARBA00009156"/>
    </source>
</evidence>
<sequence>MKYTLGFDIGSSSVKVSLLDIEKGTSAASAFYPKTEMAISVPQAEWAEQAPEDWWENIKNALKEVLDTANIDVSDIKAIGITYQMHGLVALDKDGNVVRPSIIWCDSRAVDYGREAFKTLGEEWSLNHLLNSPGNFTAAKLKWVKENEPEVYQKIDKIMLPGDYIAYRLTGKKTTTLSGLSEGIFVDFQSDSISNELLEYFGFDEGLLPEQVGTFAPQGELTSTVASELGLPAGIPVAYRAGDQPNNAFSLNVLEPGEVAATAGTSGVVYGVSDRLAPDPKSRVNTFAHVNHTADQRRLGILLCINGTGILNAWLRQNTAKELDYPQINEVAMQAPVGAEGLRFFPFGNGAERVLEDVNPGAVLKGLNFNIHKQAHLLRAGQEGIAFSFRYGMDIMGDMGVDTKVIRAGKANMFLSPLFRQTLANLANATIELYDTDGSLGAARGAAVGAGIWKSPKEAFDNLTRLEVIKPDADRDRVNENYEDWKQQLNKLLK</sequence>
<dbReference type="InterPro" id="IPR018485">
    <property type="entry name" value="FGGY_C"/>
</dbReference>
<dbReference type="AlphaFoldDB" id="A0A368V2R8"/>
<dbReference type="SUPFAM" id="SSF53067">
    <property type="entry name" value="Actin-like ATPase domain"/>
    <property type="match status" value="2"/>
</dbReference>
<dbReference type="GO" id="GO:0005975">
    <property type="term" value="P:carbohydrate metabolic process"/>
    <property type="evidence" value="ECO:0007669"/>
    <property type="project" value="InterPro"/>
</dbReference>
<keyword evidence="2" id="KW-0808">Transferase</keyword>
<gene>
    <name evidence="6" type="ORF">DFO77_11181</name>
</gene>
<name>A0A368V2R8_9BACT</name>
<keyword evidence="3 6" id="KW-0418">Kinase</keyword>